<feature type="domain" description="ABC transmembrane type-1" evidence="8">
    <location>
        <begin position="1"/>
        <end position="118"/>
    </location>
</feature>
<organism evidence="9 10">
    <name type="scientific">Paenibacillus amylolyticus</name>
    <dbReference type="NCBI Taxonomy" id="1451"/>
    <lineage>
        <taxon>Bacteria</taxon>
        <taxon>Bacillati</taxon>
        <taxon>Bacillota</taxon>
        <taxon>Bacilli</taxon>
        <taxon>Bacillales</taxon>
        <taxon>Paenibacillaceae</taxon>
        <taxon>Paenibacillus</taxon>
    </lineage>
</organism>
<comment type="similarity">
    <text evidence="7">Belongs to the binding-protein-dependent transport system permease family.</text>
</comment>
<keyword evidence="2 7" id="KW-0813">Transport</keyword>
<dbReference type="Gene3D" id="1.10.3720.10">
    <property type="entry name" value="MetI-like"/>
    <property type="match status" value="1"/>
</dbReference>
<evidence type="ECO:0000256" key="7">
    <source>
        <dbReference type="RuleBase" id="RU363032"/>
    </source>
</evidence>
<evidence type="ECO:0000256" key="5">
    <source>
        <dbReference type="ARBA" id="ARBA00022989"/>
    </source>
</evidence>
<evidence type="ECO:0000256" key="3">
    <source>
        <dbReference type="ARBA" id="ARBA00022475"/>
    </source>
</evidence>
<comment type="subcellular location">
    <subcellularLocation>
        <location evidence="1 7">Cell membrane</location>
        <topology evidence="1 7">Multi-pass membrane protein</topology>
    </subcellularLocation>
</comment>
<keyword evidence="5 7" id="KW-1133">Transmembrane helix</keyword>
<evidence type="ECO:0000256" key="4">
    <source>
        <dbReference type="ARBA" id="ARBA00022692"/>
    </source>
</evidence>
<dbReference type="CDD" id="cd06261">
    <property type="entry name" value="TM_PBP2"/>
    <property type="match status" value="1"/>
</dbReference>
<dbReference type="GO" id="GO:0005886">
    <property type="term" value="C:plasma membrane"/>
    <property type="evidence" value="ECO:0007669"/>
    <property type="project" value="UniProtKB-SubCell"/>
</dbReference>
<dbReference type="SUPFAM" id="SSF161098">
    <property type="entry name" value="MetI-like"/>
    <property type="match status" value="1"/>
</dbReference>
<dbReference type="PANTHER" id="PTHR43744:SF6">
    <property type="entry name" value="ABC TRANSPORTER PERMEASE PROTEIN YESQ-RELATED"/>
    <property type="match status" value="1"/>
</dbReference>
<keyword evidence="4 7" id="KW-0812">Transmembrane</keyword>
<evidence type="ECO:0000259" key="8">
    <source>
        <dbReference type="PROSITE" id="PS50928"/>
    </source>
</evidence>
<name>A0A1R1BF17_PAEAM</name>
<evidence type="ECO:0000256" key="1">
    <source>
        <dbReference type="ARBA" id="ARBA00004651"/>
    </source>
</evidence>
<dbReference type="Proteomes" id="UP000187134">
    <property type="component" value="Unassembled WGS sequence"/>
</dbReference>
<proteinExistence type="inferred from homology"/>
<gene>
    <name evidence="9" type="ORF">BK131_29245</name>
</gene>
<protein>
    <recommendedName>
        <fullName evidence="8">ABC transmembrane type-1 domain-containing protein</fullName>
    </recommendedName>
</protein>
<reference evidence="9 10" key="1">
    <citation type="submission" date="2016-11" db="EMBL/GenBank/DDBJ databases">
        <title>Paenibacillus species isolates.</title>
        <authorList>
            <person name="Beno S.M."/>
        </authorList>
    </citation>
    <scope>NUCLEOTIDE SEQUENCE [LARGE SCALE GENOMIC DNA]</scope>
    <source>
        <strain evidence="9 10">FSL H8-0246</strain>
    </source>
</reference>
<evidence type="ECO:0000313" key="9">
    <source>
        <dbReference type="EMBL" id="OMF04963.1"/>
    </source>
</evidence>
<dbReference type="PROSITE" id="PS50928">
    <property type="entry name" value="ABC_TM1"/>
    <property type="match status" value="1"/>
</dbReference>
<comment type="caution">
    <text evidence="7">Lacks conserved residue(s) required for the propagation of feature annotation.</text>
</comment>
<feature type="transmembrane region" description="Helical" evidence="7">
    <location>
        <begin position="40"/>
        <end position="63"/>
    </location>
</feature>
<evidence type="ECO:0000256" key="6">
    <source>
        <dbReference type="ARBA" id="ARBA00023136"/>
    </source>
</evidence>
<dbReference type="InterPro" id="IPR000515">
    <property type="entry name" value="MetI-like"/>
</dbReference>
<dbReference type="PANTHER" id="PTHR43744">
    <property type="entry name" value="ABC TRANSPORTER PERMEASE PROTEIN MG189-RELATED-RELATED"/>
    <property type="match status" value="1"/>
</dbReference>
<keyword evidence="3" id="KW-1003">Cell membrane</keyword>
<comment type="caution">
    <text evidence="9">The sequence shown here is derived from an EMBL/GenBank/DDBJ whole genome shotgun (WGS) entry which is preliminary data.</text>
</comment>
<evidence type="ECO:0000256" key="2">
    <source>
        <dbReference type="ARBA" id="ARBA00022448"/>
    </source>
</evidence>
<evidence type="ECO:0000313" key="10">
    <source>
        <dbReference type="Proteomes" id="UP000187134"/>
    </source>
</evidence>
<accession>A0A1R1BF17</accession>
<dbReference type="InterPro" id="IPR035906">
    <property type="entry name" value="MetI-like_sf"/>
</dbReference>
<keyword evidence="6 7" id="KW-0472">Membrane</keyword>
<dbReference type="Pfam" id="PF00528">
    <property type="entry name" value="BPD_transp_1"/>
    <property type="match status" value="1"/>
</dbReference>
<sequence length="118" mass="13612">MVPALFGSAFFIFLLLQFIRTIPYELDEAAKIDGCSRFGIFARVIMPLITPALVTAAIFEFYWSWDNFFGAADLFRETAAVHHQRRPQSVRRPELRYRLVRHVCDGYAVADSAYSHHL</sequence>
<dbReference type="AlphaFoldDB" id="A0A1R1BF17"/>
<dbReference type="GO" id="GO:0055085">
    <property type="term" value="P:transmembrane transport"/>
    <property type="evidence" value="ECO:0007669"/>
    <property type="project" value="InterPro"/>
</dbReference>
<dbReference type="EMBL" id="MRTJ01000027">
    <property type="protein sequence ID" value="OMF04963.1"/>
    <property type="molecule type" value="Genomic_DNA"/>
</dbReference>